<dbReference type="AlphaFoldDB" id="A0A1J5Q5V4"/>
<protein>
    <submittedName>
        <fullName evidence="1">Uncharacterized protein</fullName>
    </submittedName>
</protein>
<evidence type="ECO:0000313" key="1">
    <source>
        <dbReference type="EMBL" id="OIQ79089.1"/>
    </source>
</evidence>
<accession>A0A1J5Q5V4</accession>
<proteinExistence type="predicted"/>
<organism evidence="1">
    <name type="scientific">mine drainage metagenome</name>
    <dbReference type="NCBI Taxonomy" id="410659"/>
    <lineage>
        <taxon>unclassified sequences</taxon>
        <taxon>metagenomes</taxon>
        <taxon>ecological metagenomes</taxon>
    </lineage>
</organism>
<dbReference type="EMBL" id="MLJW01001277">
    <property type="protein sequence ID" value="OIQ79089.1"/>
    <property type="molecule type" value="Genomic_DNA"/>
</dbReference>
<reference evidence="1" key="1">
    <citation type="submission" date="2016-10" db="EMBL/GenBank/DDBJ databases">
        <title>Sequence of Gallionella enrichment culture.</title>
        <authorList>
            <person name="Poehlein A."/>
            <person name="Muehling M."/>
            <person name="Daniel R."/>
        </authorList>
    </citation>
    <scope>NUCLEOTIDE SEQUENCE</scope>
</reference>
<sequence>MKAELGDRLVQHRGGVVSRLYLLGQPKRGNRIVPTVRLLQYVGHCKQGRGANGRGSRAQIAVDRRRQRMCPMIFRIAIGCVLPSQKQTPKLHPLIGGVGLVDRSAHVIAGAVVVLGRGRLSRFRNQVINRPVARDMCQRQARGLIRGGRKVICGQKRKVGLPGGRQGKRCLLGVDHNGGISALVSRHRAHRGFWKTGTGA</sequence>
<name>A0A1J5Q5V4_9ZZZZ</name>
<comment type="caution">
    <text evidence="1">The sequence shown here is derived from an EMBL/GenBank/DDBJ whole genome shotgun (WGS) entry which is preliminary data.</text>
</comment>
<gene>
    <name evidence="1" type="ORF">GALL_391900</name>
</gene>